<feature type="domain" description="Radical SAM core" evidence="1">
    <location>
        <begin position="319"/>
        <end position="549"/>
    </location>
</feature>
<dbReference type="Pfam" id="PF19864">
    <property type="entry name" value="Radical_SAM_N2"/>
    <property type="match status" value="1"/>
</dbReference>
<evidence type="ECO:0000259" key="1">
    <source>
        <dbReference type="PROSITE" id="PS51918"/>
    </source>
</evidence>
<dbReference type="PROSITE" id="PS51918">
    <property type="entry name" value="RADICAL_SAM"/>
    <property type="match status" value="1"/>
</dbReference>
<dbReference type="InterPro" id="IPR006638">
    <property type="entry name" value="Elp3/MiaA/NifB-like_rSAM"/>
</dbReference>
<proteinExistence type="predicted"/>
<dbReference type="GO" id="GO:0051536">
    <property type="term" value="F:iron-sulfur cluster binding"/>
    <property type="evidence" value="ECO:0007669"/>
    <property type="project" value="InterPro"/>
</dbReference>
<dbReference type="InterPro" id="IPR007197">
    <property type="entry name" value="rSAM"/>
</dbReference>
<dbReference type="PANTHER" id="PTHR42731">
    <property type="entry name" value="SLL1084 PROTEIN"/>
    <property type="match status" value="1"/>
</dbReference>
<dbReference type="Pfam" id="PF04055">
    <property type="entry name" value="Radical_SAM"/>
    <property type="match status" value="1"/>
</dbReference>
<dbReference type="GO" id="GO:0003824">
    <property type="term" value="F:catalytic activity"/>
    <property type="evidence" value="ECO:0007669"/>
    <property type="project" value="InterPro"/>
</dbReference>
<comment type="caution">
    <text evidence="2">The sequence shown here is derived from an EMBL/GenBank/DDBJ whole genome shotgun (WGS) entry which is preliminary data.</text>
</comment>
<accession>A0A533QDL8</accession>
<dbReference type="SUPFAM" id="SSF102114">
    <property type="entry name" value="Radical SAM enzymes"/>
    <property type="match status" value="1"/>
</dbReference>
<organism evidence="2 3">
    <name type="scientific">Candidatus Jettenia ecosi</name>
    <dbReference type="NCBI Taxonomy" id="2494326"/>
    <lineage>
        <taxon>Bacteria</taxon>
        <taxon>Pseudomonadati</taxon>
        <taxon>Planctomycetota</taxon>
        <taxon>Candidatus Brocadiia</taxon>
        <taxon>Candidatus Brocadiales</taxon>
        <taxon>Candidatus Brocadiaceae</taxon>
        <taxon>Candidatus Jettenia</taxon>
    </lineage>
</organism>
<dbReference type="EMBL" id="SULG01000013">
    <property type="protein sequence ID" value="TLD42774.1"/>
    <property type="molecule type" value="Genomic_DNA"/>
</dbReference>
<dbReference type="InterPro" id="IPR045784">
    <property type="entry name" value="Radical_SAM_N2"/>
</dbReference>
<protein>
    <recommendedName>
        <fullName evidence="1">Radical SAM core domain-containing protein</fullName>
    </recommendedName>
</protein>
<dbReference type="SFLD" id="SFLDG01082">
    <property type="entry name" value="B12-binding_domain_containing"/>
    <property type="match status" value="1"/>
</dbReference>
<dbReference type="Proteomes" id="UP000319783">
    <property type="component" value="Unassembled WGS sequence"/>
</dbReference>
<evidence type="ECO:0000313" key="3">
    <source>
        <dbReference type="Proteomes" id="UP000319783"/>
    </source>
</evidence>
<dbReference type="Gene3D" id="3.80.30.20">
    <property type="entry name" value="tm_1862 like domain"/>
    <property type="match status" value="1"/>
</dbReference>
<evidence type="ECO:0000313" key="2">
    <source>
        <dbReference type="EMBL" id="TLD42774.1"/>
    </source>
</evidence>
<dbReference type="PANTHER" id="PTHR42731:SF1">
    <property type="entry name" value="RADICAL SAM DOMAIN PROTEIN"/>
    <property type="match status" value="1"/>
</dbReference>
<sequence length="981" mass="112511">MTLLDIKPYPCLRSSQDIKRWYEENYHLLSLGGLWLKGGEPNTMDAALFTQATLRFLVCRLSTYRDVSVSISHSLIAQIAQEVKGIFVDFAFLPPPKDMEIMNASKIPLWLGTTTKEPACAFDVLGISNSFVLELLNLPGLLHFSGIPIFKNDRMIRPDIPLIILGGANAAVTSVLHGPIKDQGFENNYGLVDAVIIGEGEHAIKQFLEIVKEGKSLGLSKTEILNSCHGKVDGFYEPDKYEHQYTMIGQNYSEQGLVEKPFPSSSLCEKETKIPLSNEKGLVGIVPREPYVSYPVKGAIVYNLDQIKTMESCPLWYDPESLGTGSLQISNGCPCFCAFCAESWERKPYRERSLPKLLEGLRSAKAHQGLDTVNLLSFNFNTHEELYPMILSFYEETANISLKSQRFDLLSTDRFLVEVLQIIGKTTVSCGMEGISERLRRYLHKNLTEEQVYKACEFLFERGIRELKIFLISTGLEQEEDFSEFGRFVKRLADLKSMCSSNVRIIFSLTPLYYSPHTPLEFHTCITVLEDTKKIRKKVEHICKLHGMEFRESASHEESWLTQLLAMGDRRLTPALVRSSIMDGFTYYNNIPNQIIKTWRTYLTELGLSEGHYFRAKGKDHIFPWDDIDLGISKKFLWEEYERSIHFTERDYCLGRPQVEAQCLGCSACPTGAQIKKITGHKASQPFLLEELHRISENKRNRIIVRLIAGIEPSMRLVSKRFIGIAVARALMLAIPDIVPYYHSLSGHLRDFDGDKATTDFTYGINVYDLAFLSKERIGELLNHESLSQKLADIQQHCRGFRIKEFALNPGDILDVKYILYRVHWNTDFTRSFIEQKMGEYLHAHYVKHTLLKKKDRTIFKVDAKNKKSAVVLHTEINTTNPLEKLDAEFSVFMIVAKRFDIQTFLETFYGFERRRELIRTKIEALGYYGKYPDLQKSIRCISCGDYIQETFLAGQPFIERHCLMCSIKSEYISQYQQKLR</sequence>
<dbReference type="SFLD" id="SFLDS00029">
    <property type="entry name" value="Radical_SAM"/>
    <property type="match status" value="1"/>
</dbReference>
<dbReference type="InterPro" id="IPR058240">
    <property type="entry name" value="rSAM_sf"/>
</dbReference>
<name>A0A533QDL8_9BACT</name>
<dbReference type="InterPro" id="IPR023404">
    <property type="entry name" value="rSAM_horseshoe"/>
</dbReference>
<dbReference type="SMART" id="SM00729">
    <property type="entry name" value="Elp3"/>
    <property type="match status" value="1"/>
</dbReference>
<dbReference type="AlphaFoldDB" id="A0A533QDL8"/>
<reference evidence="2 3" key="1">
    <citation type="submission" date="2019-04" db="EMBL/GenBank/DDBJ databases">
        <title>Genome of a novel bacterium Candidatus Jettenia ecosi reconstructed from metagenome of an anammox bioreactor.</title>
        <authorList>
            <person name="Mardanov A.V."/>
            <person name="Beletsky A.V."/>
            <person name="Ravin N.V."/>
            <person name="Botchkova E.A."/>
            <person name="Litti Y.V."/>
            <person name="Nozhevnikova A.N."/>
        </authorList>
    </citation>
    <scope>NUCLEOTIDE SEQUENCE [LARGE SCALE GENOMIC DNA]</scope>
    <source>
        <strain evidence="2">J2</strain>
    </source>
</reference>
<gene>
    <name evidence="2" type="ORF">JETT_0908</name>
</gene>